<dbReference type="InterPro" id="IPR003699">
    <property type="entry name" value="QueA"/>
</dbReference>
<comment type="subunit">
    <text evidence="5">Monomer.</text>
</comment>
<dbReference type="PANTHER" id="PTHR30307:SF0">
    <property type="entry name" value="S-ADENOSYLMETHIONINE:TRNA RIBOSYLTRANSFERASE-ISOMERASE"/>
    <property type="match status" value="1"/>
</dbReference>
<dbReference type="GO" id="GO:0005737">
    <property type="term" value="C:cytoplasm"/>
    <property type="evidence" value="ECO:0007669"/>
    <property type="project" value="UniProtKB-SubCell"/>
</dbReference>
<dbReference type="InterPro" id="IPR036100">
    <property type="entry name" value="QueA_sf"/>
</dbReference>
<dbReference type="Proteomes" id="UP000823661">
    <property type="component" value="Unassembled WGS sequence"/>
</dbReference>
<dbReference type="GO" id="GO:0008616">
    <property type="term" value="P:tRNA queuosine(34) biosynthetic process"/>
    <property type="evidence" value="ECO:0007669"/>
    <property type="project" value="UniProtKB-UniRule"/>
</dbReference>
<reference evidence="6" key="2">
    <citation type="journal article" date="2021" name="PeerJ">
        <title>Extensive microbial diversity within the chicken gut microbiome revealed by metagenomics and culture.</title>
        <authorList>
            <person name="Gilroy R."/>
            <person name="Ravi A."/>
            <person name="Getino M."/>
            <person name="Pursley I."/>
            <person name="Horton D.L."/>
            <person name="Alikhan N.F."/>
            <person name="Baker D."/>
            <person name="Gharbi K."/>
            <person name="Hall N."/>
            <person name="Watson M."/>
            <person name="Adriaenssens E.M."/>
            <person name="Foster-Nyarko E."/>
            <person name="Jarju S."/>
            <person name="Secka A."/>
            <person name="Antonio M."/>
            <person name="Oren A."/>
            <person name="Chaudhuri R.R."/>
            <person name="La Ragione R."/>
            <person name="Hildebrand F."/>
            <person name="Pallen M.J."/>
        </authorList>
    </citation>
    <scope>NUCLEOTIDE SEQUENCE</scope>
    <source>
        <strain evidence="6">B1-20833</strain>
    </source>
</reference>
<evidence type="ECO:0000256" key="2">
    <source>
        <dbReference type="ARBA" id="ARBA00022679"/>
    </source>
</evidence>
<evidence type="ECO:0000256" key="3">
    <source>
        <dbReference type="ARBA" id="ARBA00022691"/>
    </source>
</evidence>
<evidence type="ECO:0000256" key="1">
    <source>
        <dbReference type="ARBA" id="ARBA00022490"/>
    </source>
</evidence>
<comment type="pathway">
    <text evidence="5">tRNA modification; tRNA-queuosine biosynthesis.</text>
</comment>
<organism evidence="6 7">
    <name type="scientific">Candidatus Cryptobacteroides intestinavium</name>
    <dbReference type="NCBI Taxonomy" id="2840766"/>
    <lineage>
        <taxon>Bacteria</taxon>
        <taxon>Pseudomonadati</taxon>
        <taxon>Bacteroidota</taxon>
        <taxon>Bacteroidia</taxon>
        <taxon>Bacteroidales</taxon>
        <taxon>Candidatus Cryptobacteroides</taxon>
    </lineage>
</organism>
<dbReference type="FunFam" id="2.40.10.240:FF:000002">
    <property type="entry name" value="S-adenosylmethionine:tRNA ribosyltransferase-isomerase"/>
    <property type="match status" value="1"/>
</dbReference>
<evidence type="ECO:0000313" key="7">
    <source>
        <dbReference type="Proteomes" id="UP000823661"/>
    </source>
</evidence>
<comment type="function">
    <text evidence="5">Transfers and isomerizes the ribose moiety from AdoMet to the 7-aminomethyl group of 7-deazaguanine (preQ1-tRNA) to give epoxyqueuosine (oQ-tRNA).</text>
</comment>
<dbReference type="EMBL" id="JADIMI010000001">
    <property type="protein sequence ID" value="MBO8451256.1"/>
    <property type="molecule type" value="Genomic_DNA"/>
</dbReference>
<comment type="subcellular location">
    <subcellularLocation>
        <location evidence="5">Cytoplasm</location>
    </subcellularLocation>
</comment>
<reference evidence="6" key="1">
    <citation type="submission" date="2020-10" db="EMBL/GenBank/DDBJ databases">
        <authorList>
            <person name="Gilroy R."/>
        </authorList>
    </citation>
    <scope>NUCLEOTIDE SEQUENCE</scope>
    <source>
        <strain evidence="6">B1-20833</strain>
    </source>
</reference>
<dbReference type="HAMAP" id="MF_00113">
    <property type="entry name" value="QueA"/>
    <property type="match status" value="1"/>
</dbReference>
<accession>A0A9D9ER70</accession>
<keyword evidence="6" id="KW-0328">Glycosyltransferase</keyword>
<dbReference type="NCBIfam" id="TIGR00113">
    <property type="entry name" value="queA"/>
    <property type="match status" value="1"/>
</dbReference>
<evidence type="ECO:0000256" key="5">
    <source>
        <dbReference type="HAMAP-Rule" id="MF_00113"/>
    </source>
</evidence>
<evidence type="ECO:0000313" key="6">
    <source>
        <dbReference type="EMBL" id="MBO8451256.1"/>
    </source>
</evidence>
<keyword evidence="1 5" id="KW-0963">Cytoplasm</keyword>
<name>A0A9D9ER70_9BACT</name>
<protein>
    <recommendedName>
        <fullName evidence="5">S-adenosylmethionine:tRNA ribosyltransferase-isomerase</fullName>
        <ecNumber evidence="5">2.4.99.17</ecNumber>
    </recommendedName>
    <alternativeName>
        <fullName evidence="5">Queuosine biosynthesis protein QueA</fullName>
    </alternativeName>
</protein>
<dbReference type="Gene3D" id="2.40.10.240">
    <property type="entry name" value="QueA-like"/>
    <property type="match status" value="1"/>
</dbReference>
<evidence type="ECO:0000256" key="4">
    <source>
        <dbReference type="ARBA" id="ARBA00022785"/>
    </source>
</evidence>
<sequence>MKLSQFNFALTRDRIAPEPPKWRDECRLMVLDRHTGEIEHRIFKDIIDYFGKGDTFVLNDTKVFPARLYGKKEKTGADIEVFLLRELNREQRLWDVIVDPARKIRIGNKLYFGEDESLVAEVIDNTTSRGRTLRFLYDGSYEDFKETLFSLGEPPVPKWVKEKVTEKDKDDYQTIFAVNEGAVAAPAAGLHFSRELFNRMILKDINKTFITLHMGIGHFRSVDVEDLSKHKMDSERLIISQETADVINSTKRNRHKVLAVGVTVMRGLEAYYTTNDEVIAFDGWTNKFIFPPYRFAIPDAIVSNFHLPCSTMLMSVAAFGGYENVMKAYRTALEEGYRFGPYGDAMLII</sequence>
<dbReference type="GO" id="GO:0051075">
    <property type="term" value="F:S-adenosylmethionine:tRNA ribosyltransferase-isomerase activity"/>
    <property type="evidence" value="ECO:0007669"/>
    <property type="project" value="UniProtKB-EC"/>
</dbReference>
<dbReference type="InterPro" id="IPR042118">
    <property type="entry name" value="QueA_dom1"/>
</dbReference>
<gene>
    <name evidence="5 6" type="primary">queA</name>
    <name evidence="6" type="ORF">IAC06_00020</name>
</gene>
<proteinExistence type="inferred from homology"/>
<dbReference type="Pfam" id="PF02547">
    <property type="entry name" value="Queuosine_synth"/>
    <property type="match status" value="1"/>
</dbReference>
<keyword evidence="3 5" id="KW-0949">S-adenosyl-L-methionine</keyword>
<dbReference type="Gene3D" id="3.40.1780.10">
    <property type="entry name" value="QueA-like"/>
    <property type="match status" value="1"/>
</dbReference>
<keyword evidence="4 5" id="KW-0671">Queuosine biosynthesis</keyword>
<keyword evidence="2 5" id="KW-0808">Transferase</keyword>
<comment type="catalytic activity">
    <reaction evidence="5">
        <text>7-aminomethyl-7-carbaguanosine(34) in tRNA + S-adenosyl-L-methionine = epoxyqueuosine(34) in tRNA + adenine + L-methionine + 2 H(+)</text>
        <dbReference type="Rhea" id="RHEA:32155"/>
        <dbReference type="Rhea" id="RHEA-COMP:10342"/>
        <dbReference type="Rhea" id="RHEA-COMP:18582"/>
        <dbReference type="ChEBI" id="CHEBI:15378"/>
        <dbReference type="ChEBI" id="CHEBI:16708"/>
        <dbReference type="ChEBI" id="CHEBI:57844"/>
        <dbReference type="ChEBI" id="CHEBI:59789"/>
        <dbReference type="ChEBI" id="CHEBI:82833"/>
        <dbReference type="ChEBI" id="CHEBI:194443"/>
        <dbReference type="EC" id="2.4.99.17"/>
    </reaction>
</comment>
<comment type="similarity">
    <text evidence="5">Belongs to the QueA family.</text>
</comment>
<dbReference type="AlphaFoldDB" id="A0A9D9ER70"/>
<dbReference type="SUPFAM" id="SSF111337">
    <property type="entry name" value="QueA-like"/>
    <property type="match status" value="1"/>
</dbReference>
<dbReference type="NCBIfam" id="NF001140">
    <property type="entry name" value="PRK00147.1"/>
    <property type="match status" value="1"/>
</dbReference>
<dbReference type="EC" id="2.4.99.17" evidence="5"/>
<dbReference type="InterPro" id="IPR042119">
    <property type="entry name" value="QueA_dom2"/>
</dbReference>
<comment type="caution">
    <text evidence="6">The sequence shown here is derived from an EMBL/GenBank/DDBJ whole genome shotgun (WGS) entry which is preliminary data.</text>
</comment>
<dbReference type="PANTHER" id="PTHR30307">
    <property type="entry name" value="S-ADENOSYLMETHIONINE:TRNA RIBOSYLTRANSFERASE-ISOMERASE"/>
    <property type="match status" value="1"/>
</dbReference>